<protein>
    <recommendedName>
        <fullName evidence="3">PLC-like phosphodiesterase</fullName>
    </recommendedName>
</protein>
<feature type="non-terminal residue" evidence="1">
    <location>
        <position position="1"/>
    </location>
</feature>
<dbReference type="PANTHER" id="PTHR13593">
    <property type="match status" value="1"/>
</dbReference>
<dbReference type="GO" id="GO:0008081">
    <property type="term" value="F:phosphoric diester hydrolase activity"/>
    <property type="evidence" value="ECO:0007669"/>
    <property type="project" value="InterPro"/>
</dbReference>
<dbReference type="OrthoDB" id="1046782at2759"/>
<organism evidence="1 2">
    <name type="scientific">Aspergillus wentii DTO 134E9</name>
    <dbReference type="NCBI Taxonomy" id="1073089"/>
    <lineage>
        <taxon>Eukaryota</taxon>
        <taxon>Fungi</taxon>
        <taxon>Dikarya</taxon>
        <taxon>Ascomycota</taxon>
        <taxon>Pezizomycotina</taxon>
        <taxon>Eurotiomycetes</taxon>
        <taxon>Eurotiomycetidae</taxon>
        <taxon>Eurotiales</taxon>
        <taxon>Aspergillaceae</taxon>
        <taxon>Aspergillus</taxon>
        <taxon>Aspergillus subgen. Cremei</taxon>
    </lineage>
</organism>
<dbReference type="VEuPathDB" id="FungiDB:ASPWEDRAFT_45640"/>
<dbReference type="PANTHER" id="PTHR13593:SF146">
    <property type="entry name" value="PLC-LIKE PHOSPHODIESTERASE"/>
    <property type="match status" value="1"/>
</dbReference>
<evidence type="ECO:0000313" key="1">
    <source>
        <dbReference type="EMBL" id="OJJ31679.1"/>
    </source>
</evidence>
<dbReference type="SUPFAM" id="SSF51695">
    <property type="entry name" value="PLC-like phosphodiesterases"/>
    <property type="match status" value="1"/>
</dbReference>
<proteinExistence type="predicted"/>
<evidence type="ECO:0000313" key="2">
    <source>
        <dbReference type="Proteomes" id="UP000184383"/>
    </source>
</evidence>
<dbReference type="STRING" id="1073089.A0A1L9R9U9"/>
<evidence type="ECO:0008006" key="3">
    <source>
        <dbReference type="Google" id="ProtNLM"/>
    </source>
</evidence>
<dbReference type="Gene3D" id="3.20.20.190">
    <property type="entry name" value="Phosphatidylinositol (PI) phosphodiesterase"/>
    <property type="match status" value="1"/>
</dbReference>
<dbReference type="GO" id="GO:0006629">
    <property type="term" value="P:lipid metabolic process"/>
    <property type="evidence" value="ECO:0007669"/>
    <property type="project" value="InterPro"/>
</dbReference>
<reference evidence="2" key="1">
    <citation type="journal article" date="2017" name="Genome Biol.">
        <title>Comparative genomics reveals high biological diversity and specific adaptations in the industrially and medically important fungal genus Aspergillus.</title>
        <authorList>
            <person name="de Vries R.P."/>
            <person name="Riley R."/>
            <person name="Wiebenga A."/>
            <person name="Aguilar-Osorio G."/>
            <person name="Amillis S."/>
            <person name="Uchima C.A."/>
            <person name="Anderluh G."/>
            <person name="Asadollahi M."/>
            <person name="Askin M."/>
            <person name="Barry K."/>
            <person name="Battaglia E."/>
            <person name="Bayram O."/>
            <person name="Benocci T."/>
            <person name="Braus-Stromeyer S.A."/>
            <person name="Caldana C."/>
            <person name="Canovas D."/>
            <person name="Cerqueira G.C."/>
            <person name="Chen F."/>
            <person name="Chen W."/>
            <person name="Choi C."/>
            <person name="Clum A."/>
            <person name="Dos Santos R.A."/>
            <person name="Damasio A.R."/>
            <person name="Diallinas G."/>
            <person name="Emri T."/>
            <person name="Fekete E."/>
            <person name="Flipphi M."/>
            <person name="Freyberg S."/>
            <person name="Gallo A."/>
            <person name="Gournas C."/>
            <person name="Habgood R."/>
            <person name="Hainaut M."/>
            <person name="Harispe M.L."/>
            <person name="Henrissat B."/>
            <person name="Hilden K.S."/>
            <person name="Hope R."/>
            <person name="Hossain A."/>
            <person name="Karabika E."/>
            <person name="Karaffa L."/>
            <person name="Karanyi Z."/>
            <person name="Krasevec N."/>
            <person name="Kuo A."/>
            <person name="Kusch H."/>
            <person name="LaButti K."/>
            <person name="Lagendijk E.L."/>
            <person name="Lapidus A."/>
            <person name="Levasseur A."/>
            <person name="Lindquist E."/>
            <person name="Lipzen A."/>
            <person name="Logrieco A.F."/>
            <person name="MacCabe A."/>
            <person name="Maekelae M.R."/>
            <person name="Malavazi I."/>
            <person name="Melin P."/>
            <person name="Meyer V."/>
            <person name="Mielnichuk N."/>
            <person name="Miskei M."/>
            <person name="Molnar A.P."/>
            <person name="Mule G."/>
            <person name="Ngan C.Y."/>
            <person name="Orejas M."/>
            <person name="Orosz E."/>
            <person name="Ouedraogo J.P."/>
            <person name="Overkamp K.M."/>
            <person name="Park H.-S."/>
            <person name="Perrone G."/>
            <person name="Piumi F."/>
            <person name="Punt P.J."/>
            <person name="Ram A.F."/>
            <person name="Ramon A."/>
            <person name="Rauscher S."/>
            <person name="Record E."/>
            <person name="Riano-Pachon D.M."/>
            <person name="Robert V."/>
            <person name="Roehrig J."/>
            <person name="Ruller R."/>
            <person name="Salamov A."/>
            <person name="Salih N.S."/>
            <person name="Samson R.A."/>
            <person name="Sandor E."/>
            <person name="Sanguinetti M."/>
            <person name="Schuetze T."/>
            <person name="Sepcic K."/>
            <person name="Shelest E."/>
            <person name="Sherlock G."/>
            <person name="Sophianopoulou V."/>
            <person name="Squina F.M."/>
            <person name="Sun H."/>
            <person name="Susca A."/>
            <person name="Todd R.B."/>
            <person name="Tsang A."/>
            <person name="Unkles S.E."/>
            <person name="van de Wiele N."/>
            <person name="van Rossen-Uffink D."/>
            <person name="Oliveira J.V."/>
            <person name="Vesth T.C."/>
            <person name="Visser J."/>
            <person name="Yu J.-H."/>
            <person name="Zhou M."/>
            <person name="Andersen M.R."/>
            <person name="Archer D.B."/>
            <person name="Baker S.E."/>
            <person name="Benoit I."/>
            <person name="Brakhage A.A."/>
            <person name="Braus G.H."/>
            <person name="Fischer R."/>
            <person name="Frisvad J.C."/>
            <person name="Goldman G.H."/>
            <person name="Houbraken J."/>
            <person name="Oakley B."/>
            <person name="Pocsi I."/>
            <person name="Scazzocchio C."/>
            <person name="Seiboth B."/>
            <person name="vanKuyk P.A."/>
            <person name="Wortman J."/>
            <person name="Dyer P.S."/>
            <person name="Grigoriev I.V."/>
        </authorList>
    </citation>
    <scope>NUCLEOTIDE SEQUENCE [LARGE SCALE GENOMIC DNA]</scope>
    <source>
        <strain evidence="2">DTO 134E9</strain>
    </source>
</reference>
<accession>A0A1L9R9U9</accession>
<dbReference type="EMBL" id="KV878216">
    <property type="protein sequence ID" value="OJJ31679.1"/>
    <property type="molecule type" value="Genomic_DNA"/>
</dbReference>
<keyword evidence="2" id="KW-1185">Reference proteome</keyword>
<dbReference type="RefSeq" id="XP_040685356.1">
    <property type="nucleotide sequence ID" value="XM_040836588.1"/>
</dbReference>
<sequence length="472" mass="53002">MPSKGVSVYTYVGVAGYSVSFSVPEQQALRDARHNFTRDRLEVDSSKINGQGNFTGRFEWTVFRYGERIADAYNDINSSTGKVEGGTMIATKDFHPIVTEDAIITYGFYAAGHGEFNGMTNRHQSYVTICSRENHAWMGTVAPPESPAAQLPFSRFVLAAPHDNGMNSMATCDSIFQHLNKDLVAVIRKLVPLLRHVKHIPDHFLMKKLPHIVYSLSITQKKTISVMLDMGARYFEFRPAKLLPMFQKVSSLQDTFYFQHACIPGLAFDDFLREQVAFLDKNPTEIVMIHIRWDNIVADCEKPTTTELEKMLNEACANTTNAPLTWGDRECFARPIEELRSTGVRLIVVVDADKYDSWTAEAYATLSPDPILARFETMTTEGQETSDLTILQCQATSQSIKEVLVHSLVAAEGASSSLTSTKGWLDMHTLPWIRENALHKLRAERNIVIMNDFIDGATVDTSILLSKQRLSM</sequence>
<name>A0A1L9R9U9_ASPWE</name>
<dbReference type="InterPro" id="IPR017946">
    <property type="entry name" value="PLC-like_Pdiesterase_TIM-brl"/>
</dbReference>
<gene>
    <name evidence="1" type="ORF">ASPWEDRAFT_45640</name>
</gene>
<dbReference type="AlphaFoldDB" id="A0A1L9R9U9"/>
<dbReference type="Proteomes" id="UP000184383">
    <property type="component" value="Unassembled WGS sequence"/>
</dbReference>
<dbReference type="InterPro" id="IPR051057">
    <property type="entry name" value="PI-PLC_domain"/>
</dbReference>
<dbReference type="GeneID" id="63752436"/>